<dbReference type="PROSITE" id="PS51892">
    <property type="entry name" value="SUBTILASE"/>
    <property type="match status" value="1"/>
</dbReference>
<dbReference type="GO" id="GO:0006508">
    <property type="term" value="P:proteolysis"/>
    <property type="evidence" value="ECO:0007669"/>
    <property type="project" value="UniProtKB-KW"/>
</dbReference>
<accession>F5RH25</accession>
<dbReference type="SUPFAM" id="SSF52743">
    <property type="entry name" value="Subtilisin-like"/>
    <property type="match status" value="1"/>
</dbReference>
<evidence type="ECO:0000313" key="3">
    <source>
        <dbReference type="EMBL" id="EGK70229.1"/>
    </source>
</evidence>
<sequence>MMVKVGLIDGPVGAGLAHAVLACSDPQALQSGEGGHGQQVAGALLEHCPSAGLLLAPVFDRTCEAEVGRVVDALHWLAAQGAQLINMSFGMATPSRRLASACAEVATQGVLLVASAPARGTPVYPAAFADCIAVTGDARCAPGEVSWLSTAAADFGTHPLIRPGRPDLGGGASIATARMSGLLAALLEEGHAPHTLRARLQSMALHIGPERRHA</sequence>
<evidence type="ECO:0000256" key="1">
    <source>
        <dbReference type="PROSITE-ProRule" id="PRU01240"/>
    </source>
</evidence>
<name>F5RH25_METUF</name>
<proteinExistence type="inferred from homology"/>
<feature type="domain" description="Peptidase S8/S53" evidence="2">
    <location>
        <begin position="25"/>
        <end position="203"/>
    </location>
</feature>
<feature type="active site" description="Charge relay system" evidence="1">
    <location>
        <position position="36"/>
    </location>
</feature>
<dbReference type="GO" id="GO:0004252">
    <property type="term" value="F:serine-type endopeptidase activity"/>
    <property type="evidence" value="ECO:0007669"/>
    <property type="project" value="UniProtKB-UniRule"/>
</dbReference>
<dbReference type="Pfam" id="PF00082">
    <property type="entry name" value="Peptidase_S8"/>
    <property type="match status" value="1"/>
</dbReference>
<gene>
    <name evidence="3" type="ORF">METUNv1_03617</name>
</gene>
<dbReference type="Proteomes" id="UP000005019">
    <property type="component" value="Unassembled WGS sequence"/>
</dbReference>
<feature type="active site" description="Charge relay system" evidence="1">
    <location>
        <position position="173"/>
    </location>
</feature>
<dbReference type="Gene3D" id="3.40.50.200">
    <property type="entry name" value="Peptidase S8/S53 domain"/>
    <property type="match status" value="1"/>
</dbReference>
<dbReference type="InterPro" id="IPR000209">
    <property type="entry name" value="Peptidase_S8/S53_dom"/>
</dbReference>
<keyword evidence="1" id="KW-0720">Serine protease</keyword>
<dbReference type="InterPro" id="IPR036852">
    <property type="entry name" value="Peptidase_S8/S53_dom_sf"/>
</dbReference>
<keyword evidence="1" id="KW-0378">Hydrolase</keyword>
<dbReference type="AlphaFoldDB" id="F5RH25"/>
<dbReference type="PROSITE" id="PS51257">
    <property type="entry name" value="PROKAR_LIPOPROTEIN"/>
    <property type="match status" value="1"/>
</dbReference>
<protein>
    <submittedName>
        <fullName evidence="3">Subtilisin</fullName>
    </submittedName>
</protein>
<organism evidence="3 4">
    <name type="scientific">Methyloversatilis universalis (strain ATCC BAA-1314 / DSM 25237 / JCM 13912 / CCUG 52030 / FAM5)</name>
    <dbReference type="NCBI Taxonomy" id="1000565"/>
    <lineage>
        <taxon>Bacteria</taxon>
        <taxon>Pseudomonadati</taxon>
        <taxon>Pseudomonadota</taxon>
        <taxon>Betaproteobacteria</taxon>
        <taxon>Nitrosomonadales</taxon>
        <taxon>Sterolibacteriaceae</taxon>
        <taxon>Methyloversatilis</taxon>
    </lineage>
</organism>
<reference evidence="3 4" key="1">
    <citation type="journal article" date="2011" name="J. Bacteriol.">
        <title>Genome sequence of Methyloversatilis universalis FAM5T, a methylotrophic representative of the order Rhodocyclales.</title>
        <authorList>
            <person name="Kittichotirat W."/>
            <person name="Good N.M."/>
            <person name="Hall R."/>
            <person name="Bringel F."/>
            <person name="Lajus A."/>
            <person name="Medigue C."/>
            <person name="Smalley N.E."/>
            <person name="Beck D."/>
            <person name="Bumgarner R."/>
            <person name="Vuilleumier S."/>
            <person name="Kalyuzhnaya M.G."/>
        </authorList>
    </citation>
    <scope>NUCLEOTIDE SEQUENCE [LARGE SCALE GENOMIC DNA]</scope>
    <source>
        <strain evidence="4">ATCC BAA-1314 / JCM 13912 / FAM5</strain>
    </source>
</reference>
<evidence type="ECO:0000313" key="4">
    <source>
        <dbReference type="Proteomes" id="UP000005019"/>
    </source>
</evidence>
<dbReference type="eggNOG" id="COG1404">
    <property type="taxonomic scope" value="Bacteria"/>
</dbReference>
<dbReference type="RefSeq" id="WP_008064149.1">
    <property type="nucleotide sequence ID" value="NZ_AFHG01000058.1"/>
</dbReference>
<dbReference type="OrthoDB" id="9790784at2"/>
<comment type="similarity">
    <text evidence="1">Belongs to the peptidase S8 family.</text>
</comment>
<dbReference type="EMBL" id="AFHG01000058">
    <property type="protein sequence ID" value="EGK70229.1"/>
    <property type="molecule type" value="Genomic_DNA"/>
</dbReference>
<keyword evidence="4" id="KW-1185">Reference proteome</keyword>
<comment type="caution">
    <text evidence="3">The sequence shown here is derived from an EMBL/GenBank/DDBJ whole genome shotgun (WGS) entry which is preliminary data.</text>
</comment>
<evidence type="ECO:0000259" key="2">
    <source>
        <dbReference type="Pfam" id="PF00082"/>
    </source>
</evidence>
<dbReference type="STRING" id="1000565.METUNv1_03617"/>
<keyword evidence="1" id="KW-0645">Protease</keyword>
<feature type="active site" description="Charge relay system" evidence="1">
    <location>
        <position position="9"/>
    </location>
</feature>